<evidence type="ECO:0000256" key="3">
    <source>
        <dbReference type="ARBA" id="ARBA00022643"/>
    </source>
</evidence>
<feature type="binding site" evidence="7">
    <location>
        <position position="103"/>
    </location>
    <ligand>
        <name>FMN</name>
        <dbReference type="ChEBI" id="CHEBI:58210"/>
    </ligand>
</feature>
<dbReference type="NCBIfam" id="NF004231">
    <property type="entry name" value="PRK05679.1"/>
    <property type="match status" value="1"/>
</dbReference>
<evidence type="ECO:0000256" key="7">
    <source>
        <dbReference type="PIRSR" id="PIRSR000190-2"/>
    </source>
</evidence>
<feature type="binding site" evidence="7">
    <location>
        <begin position="138"/>
        <end position="139"/>
    </location>
    <ligand>
        <name>FMN</name>
        <dbReference type="ChEBI" id="CHEBI:58210"/>
    </ligand>
</feature>
<dbReference type="InterPro" id="IPR019576">
    <property type="entry name" value="Pyridoxamine_oxidase_dimer_C"/>
</dbReference>
<dbReference type="GO" id="GO:0008615">
    <property type="term" value="P:pyridoxine biosynthetic process"/>
    <property type="evidence" value="ECO:0007669"/>
    <property type="project" value="UniProtKB-UniRule"/>
</dbReference>
<dbReference type="InterPro" id="IPR019740">
    <property type="entry name" value="Pyridox_Oxase_CS"/>
</dbReference>
<dbReference type="PIRSF" id="PIRSF000190">
    <property type="entry name" value="Pyd_amn-ph_oxd"/>
    <property type="match status" value="1"/>
</dbReference>
<dbReference type="AlphaFoldDB" id="A0A285T1P0"/>
<dbReference type="InterPro" id="IPR011576">
    <property type="entry name" value="Pyridox_Oxase_N"/>
</dbReference>
<evidence type="ECO:0000256" key="5">
    <source>
        <dbReference type="ARBA" id="ARBA00023096"/>
    </source>
</evidence>
<evidence type="ECO:0000313" key="10">
    <source>
        <dbReference type="EMBL" id="SOC14536.1"/>
    </source>
</evidence>
<sequence length="211" mass="23154">MSDRTGIFAGEDPFALAQAWLAEAEKTEINDPNAIALATVDAEGLPNVRMVLLKEIEAQNAPSGGAFLFYTNYGSVKAQEIEGAGPGLGKAAFVAHWKSLRRQIRVRGLVSREDGPQADSYYASRSLKSRLGAWASRQSEALPSRAALMAEVAKVTAMHGPMPARPPFWGGFRLVPLEIEFWADGAFRLHDRFRWCRTAPGAAWEVTRRNP</sequence>
<keyword evidence="5" id="KW-0664">Pyridoxine biosynthesis</keyword>
<feature type="binding site" evidence="7">
    <location>
        <position position="182"/>
    </location>
    <ligand>
        <name>FMN</name>
        <dbReference type="ChEBI" id="CHEBI:58210"/>
    </ligand>
</feature>
<keyword evidence="2" id="KW-0285">Flavoprotein</keyword>
<keyword evidence="4" id="KW-0560">Oxidoreductase</keyword>
<dbReference type="GO" id="GO:0010181">
    <property type="term" value="F:FMN binding"/>
    <property type="evidence" value="ECO:0007669"/>
    <property type="project" value="UniProtKB-UniRule"/>
</dbReference>
<dbReference type="EMBL" id="OBMT01000012">
    <property type="protein sequence ID" value="SOC14536.1"/>
    <property type="molecule type" value="Genomic_DNA"/>
</dbReference>
<keyword evidence="11" id="KW-1185">Reference proteome</keyword>
<evidence type="ECO:0000259" key="8">
    <source>
        <dbReference type="Pfam" id="PF01243"/>
    </source>
</evidence>
<dbReference type="NCBIfam" id="TIGR00558">
    <property type="entry name" value="pdxH"/>
    <property type="match status" value="1"/>
</dbReference>
<dbReference type="GO" id="GO:0004733">
    <property type="term" value="F:pyridoxamine phosphate oxidase activity"/>
    <property type="evidence" value="ECO:0007669"/>
    <property type="project" value="UniProtKB-UniRule"/>
</dbReference>
<dbReference type="PANTHER" id="PTHR10851">
    <property type="entry name" value="PYRIDOXINE-5-PHOSPHATE OXIDASE"/>
    <property type="match status" value="1"/>
</dbReference>
<protein>
    <recommendedName>
        <fullName evidence="6">Pyridoxamine 5'-phosphate oxidase</fullName>
        <ecNumber evidence="6">1.4.3.5</ecNumber>
    </recommendedName>
</protein>
<evidence type="ECO:0000313" key="11">
    <source>
        <dbReference type="Proteomes" id="UP000219111"/>
    </source>
</evidence>
<comment type="cofactor">
    <cofactor evidence="7">
        <name>FMN</name>
        <dbReference type="ChEBI" id="CHEBI:58210"/>
    </cofactor>
    <text evidence="7">Binds 1 FMN per subunit.</text>
</comment>
<evidence type="ECO:0000256" key="6">
    <source>
        <dbReference type="NCBIfam" id="TIGR00558"/>
    </source>
</evidence>
<dbReference type="EC" id="1.4.3.5" evidence="6"/>
<gene>
    <name evidence="10" type="ORF">SAMN05877831_11237</name>
</gene>
<feature type="binding site" evidence="7">
    <location>
        <begin position="70"/>
        <end position="71"/>
    </location>
    <ligand>
        <name>FMN</name>
        <dbReference type="ChEBI" id="CHEBI:58210"/>
    </ligand>
</feature>
<dbReference type="OrthoDB" id="9780392at2"/>
<dbReference type="RefSeq" id="WP_097070831.1">
    <property type="nucleotide sequence ID" value="NZ_OBMT01000012.1"/>
</dbReference>
<feature type="domain" description="Pyridoxamine 5'-phosphate oxidase N-terminal" evidence="8">
    <location>
        <begin position="23"/>
        <end position="158"/>
    </location>
</feature>
<feature type="binding site" evidence="7">
    <location>
        <position position="192"/>
    </location>
    <ligand>
        <name>FMN</name>
        <dbReference type="ChEBI" id="CHEBI:58210"/>
    </ligand>
</feature>
<comment type="similarity">
    <text evidence="1">Belongs to the pyridoxamine 5'-phosphate oxidase family.</text>
</comment>
<dbReference type="Pfam" id="PF01243">
    <property type="entry name" value="PNPOx_N"/>
    <property type="match status" value="1"/>
</dbReference>
<evidence type="ECO:0000256" key="2">
    <source>
        <dbReference type="ARBA" id="ARBA00022630"/>
    </source>
</evidence>
<accession>A0A285T1P0</accession>
<name>A0A285T1P0_9RHOB</name>
<evidence type="ECO:0000259" key="9">
    <source>
        <dbReference type="Pfam" id="PF10590"/>
    </source>
</evidence>
<feature type="domain" description="Pyridoxine 5'-phosphate oxidase dimerisation C-terminal" evidence="9">
    <location>
        <begin position="169"/>
        <end position="211"/>
    </location>
</feature>
<feature type="binding site" evidence="7">
    <location>
        <position position="77"/>
    </location>
    <ligand>
        <name>FMN</name>
        <dbReference type="ChEBI" id="CHEBI:58210"/>
    </ligand>
</feature>
<dbReference type="InterPro" id="IPR012349">
    <property type="entry name" value="Split_barrel_FMN-bd"/>
</dbReference>
<proteinExistence type="inferred from homology"/>
<evidence type="ECO:0000256" key="4">
    <source>
        <dbReference type="ARBA" id="ARBA00023002"/>
    </source>
</evidence>
<dbReference type="InterPro" id="IPR000659">
    <property type="entry name" value="Pyridox_Oxase"/>
</dbReference>
<dbReference type="PROSITE" id="PS01064">
    <property type="entry name" value="PYRIDOX_OXIDASE"/>
    <property type="match status" value="1"/>
</dbReference>
<dbReference type="Pfam" id="PF10590">
    <property type="entry name" value="PNP_phzG_C"/>
    <property type="match status" value="1"/>
</dbReference>
<dbReference type="Gene3D" id="2.30.110.10">
    <property type="entry name" value="Electron Transport, Fmn-binding Protein, Chain A"/>
    <property type="match status" value="1"/>
</dbReference>
<evidence type="ECO:0000256" key="1">
    <source>
        <dbReference type="ARBA" id="ARBA00007301"/>
    </source>
</evidence>
<dbReference type="Proteomes" id="UP000219111">
    <property type="component" value="Unassembled WGS sequence"/>
</dbReference>
<feature type="binding site" evidence="7">
    <location>
        <begin position="49"/>
        <end position="54"/>
    </location>
    <ligand>
        <name>FMN</name>
        <dbReference type="ChEBI" id="CHEBI:58210"/>
    </ligand>
</feature>
<dbReference type="PANTHER" id="PTHR10851:SF0">
    <property type="entry name" value="PYRIDOXINE-5'-PHOSPHATE OXIDASE"/>
    <property type="match status" value="1"/>
</dbReference>
<organism evidence="10 11">
    <name type="scientific">Rhodobacter maris</name>
    <dbReference type="NCBI Taxonomy" id="446682"/>
    <lineage>
        <taxon>Bacteria</taxon>
        <taxon>Pseudomonadati</taxon>
        <taxon>Pseudomonadota</taxon>
        <taxon>Alphaproteobacteria</taxon>
        <taxon>Rhodobacterales</taxon>
        <taxon>Rhodobacter group</taxon>
        <taxon>Rhodobacter</taxon>
    </lineage>
</organism>
<reference evidence="11" key="1">
    <citation type="submission" date="2017-08" db="EMBL/GenBank/DDBJ databases">
        <authorList>
            <person name="Varghese N."/>
            <person name="Submissions S."/>
        </authorList>
    </citation>
    <scope>NUCLEOTIDE SEQUENCE [LARGE SCALE GENOMIC DNA]</scope>
    <source>
        <strain evidence="11">JA276</strain>
    </source>
</reference>
<dbReference type="SUPFAM" id="SSF50475">
    <property type="entry name" value="FMN-binding split barrel"/>
    <property type="match status" value="1"/>
</dbReference>
<keyword evidence="3 7" id="KW-0288">FMN</keyword>